<protein>
    <recommendedName>
        <fullName evidence="3">DNA recombination and repair protein Rad51-like C-terminal domain-containing protein</fullName>
    </recommendedName>
</protein>
<dbReference type="Proteomes" id="UP000237144">
    <property type="component" value="Unassembled WGS sequence"/>
</dbReference>
<dbReference type="STRING" id="741276.A0A2S5BA58"/>
<dbReference type="OrthoDB" id="420422at2759"/>
<evidence type="ECO:0008006" key="3">
    <source>
        <dbReference type="Google" id="ProtNLM"/>
    </source>
</evidence>
<name>A0A2S5BA58_9BASI</name>
<dbReference type="GO" id="GO:0042148">
    <property type="term" value="P:DNA strand invasion"/>
    <property type="evidence" value="ECO:0007669"/>
    <property type="project" value="TreeGrafter"/>
</dbReference>
<dbReference type="PANTHER" id="PTHR46644">
    <property type="entry name" value="DNA REPAIR PROTEIN XRCC2"/>
    <property type="match status" value="1"/>
</dbReference>
<reference evidence="1 2" key="1">
    <citation type="journal article" date="2018" name="Front. Microbiol.">
        <title>Prospects for Fungal Bioremediation of Acidic Radioactive Waste Sites: Characterization and Genome Sequence of Rhodotorula taiwanensis MD1149.</title>
        <authorList>
            <person name="Tkavc R."/>
            <person name="Matrosova V.Y."/>
            <person name="Grichenko O.E."/>
            <person name="Gostincar C."/>
            <person name="Volpe R.P."/>
            <person name="Klimenkova P."/>
            <person name="Gaidamakova E.K."/>
            <person name="Zhou C.E."/>
            <person name="Stewart B.J."/>
            <person name="Lyman M.G."/>
            <person name="Malfatti S.A."/>
            <person name="Rubinfeld B."/>
            <person name="Courtot M."/>
            <person name="Singh J."/>
            <person name="Dalgard C.L."/>
            <person name="Hamilton T."/>
            <person name="Frey K.G."/>
            <person name="Gunde-Cimerman N."/>
            <person name="Dugan L."/>
            <person name="Daly M.J."/>
        </authorList>
    </citation>
    <scope>NUCLEOTIDE SEQUENCE [LARGE SCALE GENOMIC DNA]</scope>
    <source>
        <strain evidence="1 2">MD1149</strain>
    </source>
</reference>
<accession>A0A2S5BA58</accession>
<dbReference type="InterPro" id="IPR030547">
    <property type="entry name" value="XRCC2"/>
</dbReference>
<dbReference type="InterPro" id="IPR027417">
    <property type="entry name" value="P-loop_NTPase"/>
</dbReference>
<dbReference type="GO" id="GO:0000400">
    <property type="term" value="F:four-way junction DNA binding"/>
    <property type="evidence" value="ECO:0007669"/>
    <property type="project" value="TreeGrafter"/>
</dbReference>
<comment type="caution">
    <text evidence="1">The sequence shown here is derived from an EMBL/GenBank/DDBJ whole genome shotgun (WGS) entry which is preliminary data.</text>
</comment>
<gene>
    <name evidence="1" type="ORF">BMF94_3200</name>
</gene>
<dbReference type="Gene3D" id="3.40.50.300">
    <property type="entry name" value="P-loop containing nucleotide triphosphate hydrolases"/>
    <property type="match status" value="1"/>
</dbReference>
<sequence length="400" mass="44155">MDRRLASGIRYESALSLIASVRRSTSLPTTFVTGLDSMLDNAGIPLHRGDVVELQGLPSSGKSTLLYYLAATTVLMRRAHVRVDRQILEIPIGGKEETVVWIDCTGRFDVDRLATLVRHQLVVLITRYRAPKGIGAPRDSEIDALVEECLSRLHVFSPTSMLQLAATVHHLPDWFKKNALDELGTVLLDGMSEFAWLEQYEIEQKQADVAAGSRPAHAATAATKKPSGQPPLRLLCAAVAHLRRTLAPLIFITQWVFRPWSVLPQLSQDGLPFYSHHYGPPDWPSILTPDVTPGATDDSNDPLDSPSLVDGRWPTFPLALHITVHPRRKPTFRKGVRFDEVMADVRKSAREREKALKGQGVGTARAAGLGTEGITCVVRRPGGIEVGSWDMSIYEKEIVT</sequence>
<evidence type="ECO:0000313" key="2">
    <source>
        <dbReference type="Proteomes" id="UP000237144"/>
    </source>
</evidence>
<dbReference type="GO" id="GO:0005657">
    <property type="term" value="C:replication fork"/>
    <property type="evidence" value="ECO:0007669"/>
    <property type="project" value="InterPro"/>
</dbReference>
<dbReference type="SUPFAM" id="SSF52540">
    <property type="entry name" value="P-loop containing nucleoside triphosphate hydrolases"/>
    <property type="match status" value="1"/>
</dbReference>
<dbReference type="GO" id="GO:0005815">
    <property type="term" value="C:microtubule organizing center"/>
    <property type="evidence" value="ECO:0007669"/>
    <property type="project" value="TreeGrafter"/>
</dbReference>
<dbReference type="GO" id="GO:0033063">
    <property type="term" value="C:Rad51B-Rad51C-Rad51D-XRCC2 complex"/>
    <property type="evidence" value="ECO:0007669"/>
    <property type="project" value="InterPro"/>
</dbReference>
<proteinExistence type="predicted"/>
<dbReference type="EMBL" id="PJQD01000035">
    <property type="protein sequence ID" value="POY73665.1"/>
    <property type="molecule type" value="Genomic_DNA"/>
</dbReference>
<organism evidence="1 2">
    <name type="scientific">Rhodotorula taiwanensis</name>
    <dbReference type="NCBI Taxonomy" id="741276"/>
    <lineage>
        <taxon>Eukaryota</taxon>
        <taxon>Fungi</taxon>
        <taxon>Dikarya</taxon>
        <taxon>Basidiomycota</taxon>
        <taxon>Pucciniomycotina</taxon>
        <taxon>Microbotryomycetes</taxon>
        <taxon>Sporidiobolales</taxon>
        <taxon>Sporidiobolaceae</taxon>
        <taxon>Rhodotorula</taxon>
    </lineage>
</organism>
<evidence type="ECO:0000313" key="1">
    <source>
        <dbReference type="EMBL" id="POY73665.1"/>
    </source>
</evidence>
<dbReference type="CDD" id="cd19490">
    <property type="entry name" value="XRCC2"/>
    <property type="match status" value="1"/>
</dbReference>
<dbReference type="GO" id="GO:0000724">
    <property type="term" value="P:double-strand break repair via homologous recombination"/>
    <property type="evidence" value="ECO:0007669"/>
    <property type="project" value="InterPro"/>
</dbReference>
<dbReference type="AlphaFoldDB" id="A0A2S5BA58"/>
<keyword evidence="2" id="KW-1185">Reference proteome</keyword>
<dbReference type="PANTHER" id="PTHR46644:SF2">
    <property type="entry name" value="DNA REPAIR PROTEIN XRCC2"/>
    <property type="match status" value="1"/>
</dbReference>